<feature type="transmembrane region" description="Helical" evidence="6">
    <location>
        <begin position="214"/>
        <end position="236"/>
    </location>
</feature>
<dbReference type="PANTHER" id="PTHR11101:SF80">
    <property type="entry name" value="PHOSPHATE TRANSPORTER"/>
    <property type="match status" value="1"/>
</dbReference>
<accession>A0A4V6PME5</accession>
<keyword evidence="10" id="KW-1185">Reference proteome</keyword>
<comment type="subcellular location">
    <subcellularLocation>
        <location evidence="1">Membrane</location>
        <topology evidence="1">Multi-pass membrane protein</topology>
    </subcellularLocation>
</comment>
<feature type="transmembrane region" description="Helical" evidence="6">
    <location>
        <begin position="36"/>
        <end position="55"/>
    </location>
</feature>
<evidence type="ECO:0000256" key="6">
    <source>
        <dbReference type="SAM" id="Phobius"/>
    </source>
</evidence>
<dbReference type="Proteomes" id="UP001178888">
    <property type="component" value="Unassembled WGS sequence"/>
</dbReference>
<dbReference type="EMBL" id="SMYO01000006">
    <property type="protein sequence ID" value="TDK60682.1"/>
    <property type="molecule type" value="Genomic_DNA"/>
</dbReference>
<comment type="caution">
    <text evidence="8">The sequence shown here is derived from an EMBL/GenBank/DDBJ whole genome shotgun (WGS) entry which is preliminary data.</text>
</comment>
<dbReference type="InterPro" id="IPR001204">
    <property type="entry name" value="Phos_transporter"/>
</dbReference>
<proteinExistence type="predicted"/>
<dbReference type="Proteomes" id="UP000295132">
    <property type="component" value="Unassembled WGS sequence"/>
</dbReference>
<reference evidence="7" key="2">
    <citation type="submission" date="2023-08" db="EMBL/GenBank/DDBJ databases">
        <title>Nitrogen cycling bacteria in agricultural field soils.</title>
        <authorList>
            <person name="Jang J."/>
        </authorList>
    </citation>
    <scope>NUCLEOTIDE SEQUENCE</scope>
    <source>
        <strain evidence="7">PS3-36</strain>
    </source>
</reference>
<gene>
    <name evidence="8" type="ORF">E2K98_13200</name>
    <name evidence="7" type="ORF">RCG21_20830</name>
</gene>
<evidence type="ECO:0000313" key="9">
    <source>
        <dbReference type="Proteomes" id="UP000295132"/>
    </source>
</evidence>
<feature type="transmembrane region" description="Helical" evidence="6">
    <location>
        <begin position="104"/>
        <end position="124"/>
    </location>
</feature>
<dbReference type="AlphaFoldDB" id="A0A4V6PME5"/>
<evidence type="ECO:0000313" key="10">
    <source>
        <dbReference type="Proteomes" id="UP001178888"/>
    </source>
</evidence>
<evidence type="ECO:0000256" key="4">
    <source>
        <dbReference type="ARBA" id="ARBA00022989"/>
    </source>
</evidence>
<keyword evidence="5 6" id="KW-0472">Membrane</keyword>
<evidence type="ECO:0000256" key="2">
    <source>
        <dbReference type="ARBA" id="ARBA00022448"/>
    </source>
</evidence>
<keyword evidence="3 6" id="KW-0812">Transmembrane</keyword>
<dbReference type="GO" id="GO:0035435">
    <property type="term" value="P:phosphate ion transmembrane transport"/>
    <property type="evidence" value="ECO:0007669"/>
    <property type="project" value="TreeGrafter"/>
</dbReference>
<reference evidence="8 9" key="1">
    <citation type="submission" date="2019-03" db="EMBL/GenBank/DDBJ databases">
        <title>Bacillus niacini sp. nov. a Nicotinate-Metabolizing Mesophile Isolated from Soil.</title>
        <authorList>
            <person name="Zhang G."/>
        </authorList>
    </citation>
    <scope>NUCLEOTIDE SEQUENCE [LARGE SCALE GENOMIC DNA]</scope>
    <source>
        <strain evidence="8 9">WN066</strain>
    </source>
</reference>
<evidence type="ECO:0000256" key="3">
    <source>
        <dbReference type="ARBA" id="ARBA00022692"/>
    </source>
</evidence>
<protein>
    <submittedName>
        <fullName evidence="8">Inorganic phosphate transporter</fullName>
    </submittedName>
</protein>
<evidence type="ECO:0000256" key="5">
    <source>
        <dbReference type="ARBA" id="ARBA00023136"/>
    </source>
</evidence>
<evidence type="ECO:0000313" key="7">
    <source>
        <dbReference type="EMBL" id="MDQ6598777.1"/>
    </source>
</evidence>
<dbReference type="EMBL" id="JAVGVR010000001">
    <property type="protein sequence ID" value="MDQ6598777.1"/>
    <property type="molecule type" value="Genomic_DNA"/>
</dbReference>
<sequence length="328" mass="34571">MTIIVIIIVLALAFDFINGFHDTANAIAMSVSTRALSPRFAVIFAGVLNFIGAITSQAVAKSIGGKIADPFHIENGMAIVIAALLSAIFWNLITWYFGIPSSSSHTLIGSVAGAVIFGSGLHSINWVGFTDIIKGLIISPFLAFFVGFILMKILRVLFKNANPHRATRGFRSIQVIAGGLAAFSHGGNDGQKTMGIIVFALVAAGYQSTLDVPFWVQLICAAAMGLGTMIGGMRIIKTVAKKLFKVQPINGFAADLSSFAVMQGATLLGVPVSTTHVASCSILGVGSAKRFRGVNWGVAGRMVITWVITLPISAAIAGIFITIIKIFL</sequence>
<organism evidence="8 9">
    <name type="scientific">Bacillus salipaludis</name>
    <dbReference type="NCBI Taxonomy" id="2547811"/>
    <lineage>
        <taxon>Bacteria</taxon>
        <taxon>Bacillati</taxon>
        <taxon>Bacillota</taxon>
        <taxon>Bacilli</taxon>
        <taxon>Bacillales</taxon>
        <taxon>Bacillaceae</taxon>
        <taxon>Bacillus</taxon>
    </lineage>
</organism>
<dbReference type="RefSeq" id="WP_133334774.1">
    <property type="nucleotide sequence ID" value="NZ_JAVGVR010000001.1"/>
</dbReference>
<feature type="transmembrane region" description="Helical" evidence="6">
    <location>
        <begin position="136"/>
        <end position="158"/>
    </location>
</feature>
<name>A0A4V6PME5_9BACI</name>
<feature type="transmembrane region" description="Helical" evidence="6">
    <location>
        <begin position="76"/>
        <end position="98"/>
    </location>
</feature>
<dbReference type="PANTHER" id="PTHR11101">
    <property type="entry name" value="PHOSPHATE TRANSPORTER"/>
    <property type="match status" value="1"/>
</dbReference>
<dbReference type="Pfam" id="PF01384">
    <property type="entry name" value="PHO4"/>
    <property type="match status" value="1"/>
</dbReference>
<dbReference type="GO" id="GO:0016020">
    <property type="term" value="C:membrane"/>
    <property type="evidence" value="ECO:0007669"/>
    <property type="project" value="UniProtKB-SubCell"/>
</dbReference>
<keyword evidence="4 6" id="KW-1133">Transmembrane helix</keyword>
<evidence type="ECO:0000313" key="8">
    <source>
        <dbReference type="EMBL" id="TDK60682.1"/>
    </source>
</evidence>
<keyword evidence="2" id="KW-0813">Transport</keyword>
<evidence type="ECO:0000256" key="1">
    <source>
        <dbReference type="ARBA" id="ARBA00004141"/>
    </source>
</evidence>
<feature type="transmembrane region" description="Helical" evidence="6">
    <location>
        <begin position="303"/>
        <end position="327"/>
    </location>
</feature>
<dbReference type="GO" id="GO:0005315">
    <property type="term" value="F:phosphate transmembrane transporter activity"/>
    <property type="evidence" value="ECO:0007669"/>
    <property type="project" value="InterPro"/>
</dbReference>